<evidence type="ECO:0008006" key="3">
    <source>
        <dbReference type="Google" id="ProtNLM"/>
    </source>
</evidence>
<comment type="caution">
    <text evidence="1">The sequence shown here is derived from an EMBL/GenBank/DDBJ whole genome shotgun (WGS) entry which is preliminary data.</text>
</comment>
<sequence>MGFIKFEVPNSLPVEDAKKRVEALLGYWNRKYGVSSAWDGIAATMKGKAMGISIDGKLAVEGSRIAGEASDPGMLLRGQAQKYLTRKFAEYLDPAKSLEQILKAED</sequence>
<evidence type="ECO:0000313" key="2">
    <source>
        <dbReference type="Proteomes" id="UP000249061"/>
    </source>
</evidence>
<name>A0A2W5TXC6_9BACT</name>
<protein>
    <recommendedName>
        <fullName evidence="3">Polyhydroxyalkanoic acid system protein</fullName>
    </recommendedName>
</protein>
<dbReference type="EMBL" id="QFQP01000004">
    <property type="protein sequence ID" value="PZR16005.1"/>
    <property type="molecule type" value="Genomic_DNA"/>
</dbReference>
<dbReference type="Proteomes" id="UP000249061">
    <property type="component" value="Unassembled WGS sequence"/>
</dbReference>
<organism evidence="1 2">
    <name type="scientific">Archangium gephyra</name>
    <dbReference type="NCBI Taxonomy" id="48"/>
    <lineage>
        <taxon>Bacteria</taxon>
        <taxon>Pseudomonadati</taxon>
        <taxon>Myxococcota</taxon>
        <taxon>Myxococcia</taxon>
        <taxon>Myxococcales</taxon>
        <taxon>Cystobacterineae</taxon>
        <taxon>Archangiaceae</taxon>
        <taxon>Archangium</taxon>
    </lineage>
</organism>
<dbReference type="Pfam" id="PF09650">
    <property type="entry name" value="PHA_gran_rgn"/>
    <property type="match status" value="1"/>
</dbReference>
<accession>A0A2W5TXC6</accession>
<dbReference type="InterPro" id="IPR013433">
    <property type="entry name" value="PHA_gran_rgn"/>
</dbReference>
<dbReference type="AlphaFoldDB" id="A0A2W5TXC6"/>
<reference evidence="1 2" key="1">
    <citation type="submission" date="2017-08" db="EMBL/GenBank/DDBJ databases">
        <title>Infants hospitalized years apart are colonized by the same room-sourced microbial strains.</title>
        <authorList>
            <person name="Brooks B."/>
            <person name="Olm M.R."/>
            <person name="Firek B.A."/>
            <person name="Baker R."/>
            <person name="Thomas B.C."/>
            <person name="Morowitz M.J."/>
            <person name="Banfield J.F."/>
        </authorList>
    </citation>
    <scope>NUCLEOTIDE SEQUENCE [LARGE SCALE GENOMIC DNA]</scope>
    <source>
        <strain evidence="1">S2_003_000_R2_14</strain>
    </source>
</reference>
<gene>
    <name evidence="1" type="ORF">DI536_06810</name>
</gene>
<proteinExistence type="predicted"/>
<evidence type="ECO:0000313" key="1">
    <source>
        <dbReference type="EMBL" id="PZR16005.1"/>
    </source>
</evidence>